<name>A0A6M4H559_9PROT</name>
<feature type="transmembrane region" description="Helical" evidence="1">
    <location>
        <begin position="33"/>
        <end position="60"/>
    </location>
</feature>
<dbReference type="Proteomes" id="UP000503096">
    <property type="component" value="Chromosome"/>
</dbReference>
<reference evidence="2 3" key="1">
    <citation type="submission" date="2020-04" db="EMBL/GenBank/DDBJ databases">
        <title>Usitatibacter rugosus gen. nov., sp. nov. and Usitatibacter palustris sp. nov., novel members of Usitatibacteraceae fam. nov. within the order Nitrosomonadales isolated from soil.</title>
        <authorList>
            <person name="Huber K.J."/>
            <person name="Neumann-Schaal M."/>
            <person name="Geppert A."/>
            <person name="Luckner M."/>
            <person name="Wanner G."/>
            <person name="Overmann J."/>
        </authorList>
    </citation>
    <scope>NUCLEOTIDE SEQUENCE [LARGE SCALE GENOMIC DNA]</scope>
    <source>
        <strain evidence="2 3">Swamp67</strain>
    </source>
</reference>
<keyword evidence="1" id="KW-1133">Transmembrane helix</keyword>
<dbReference type="EMBL" id="CP053073">
    <property type="protein sequence ID" value="QJR14088.1"/>
    <property type="molecule type" value="Genomic_DNA"/>
</dbReference>
<sequence length="145" mass="16198">MNVGPRQQGIKYSDAAEAELRPSRVARHLVQGAVIATLVIVGVTPLPVIAAVGILLWMLVASRRALAVHFAARFVMLDRSRTILWRDGAGRSHSGVVRDGSFVAPWLTIIRWRPEGAWFDRTILVMPDMIEAEAFRHLRVMLRHG</sequence>
<dbReference type="InterPro" id="IPR009883">
    <property type="entry name" value="YgfX"/>
</dbReference>
<evidence type="ECO:0008006" key="4">
    <source>
        <dbReference type="Google" id="ProtNLM"/>
    </source>
</evidence>
<evidence type="ECO:0000256" key="1">
    <source>
        <dbReference type="SAM" id="Phobius"/>
    </source>
</evidence>
<dbReference type="AlphaFoldDB" id="A0A6M4H559"/>
<dbReference type="Pfam" id="PF07254">
    <property type="entry name" value="Cpta_toxin"/>
    <property type="match status" value="1"/>
</dbReference>
<accession>A0A6M4H559</accession>
<evidence type="ECO:0000313" key="2">
    <source>
        <dbReference type="EMBL" id="QJR14088.1"/>
    </source>
</evidence>
<gene>
    <name evidence="2" type="ORF">DSM104440_00881</name>
</gene>
<proteinExistence type="predicted"/>
<dbReference type="InParanoid" id="A0A6M4H559"/>
<protein>
    <recommendedName>
        <fullName evidence="4">Toxin CptA</fullName>
    </recommendedName>
</protein>
<dbReference type="KEGG" id="upl:DSM104440_00881"/>
<keyword evidence="1" id="KW-0812">Transmembrane</keyword>
<keyword evidence="1" id="KW-0472">Membrane</keyword>
<keyword evidence="3" id="KW-1185">Reference proteome</keyword>
<organism evidence="2 3">
    <name type="scientific">Usitatibacter palustris</name>
    <dbReference type="NCBI Taxonomy" id="2732487"/>
    <lineage>
        <taxon>Bacteria</taxon>
        <taxon>Pseudomonadati</taxon>
        <taxon>Pseudomonadota</taxon>
        <taxon>Betaproteobacteria</taxon>
        <taxon>Nitrosomonadales</taxon>
        <taxon>Usitatibacteraceae</taxon>
        <taxon>Usitatibacter</taxon>
    </lineage>
</organism>
<evidence type="ECO:0000313" key="3">
    <source>
        <dbReference type="Proteomes" id="UP000503096"/>
    </source>
</evidence>